<keyword evidence="3" id="KW-0210">Decarboxylase</keyword>
<feature type="region of interest" description="Disordered" evidence="7">
    <location>
        <begin position="1945"/>
        <end position="1982"/>
    </location>
</feature>
<sequence>MPPFMGDADGCRSHMKIHSSSSDSGEPAEIFDRVTAMLRDYVASAEDRGQKVIEFKDPQEIDQIMRQCGCDLSLHDGKRVGAEAIVSACAATLRLSARTGHPQFFNTLFGRSDASGLVGEMLTVACNTSAYTFEIAPVFVMVEASVIDKTVQLLGFDPTTSEGLFVPGGSIANLYGLQLARFFKFPEVKRKGIQALPGQLVCYCSAAAHYSYAKAAHLMGIGEDNMKEIPIDDRGRMKPEELERQIRVDLAAGSQPFFVGATAGTTVWGSFDELVGLRAVCDKYGLWLHVDGAWGGAALLGSPATRDRLLRGVEKVDSFCWNPHKMVGAPLQCSMVVHRKGRGLLHACNGTQAPYLFQKEKLHGDMDRGDWTIQCGRRPDAFKIWLAWKHIGDEALRHRVEWAIELSQYAAKVITQSDKSSQFSGRFELHHDPEYANVCFWYIPPSLNHLKPSSGALSPDEASMLCQVIPYCKDRMQNLGLAMITFTGEYNFFRLEGIATDVGKDFEGLQMVFARRAAARQCEDPKPSFIATLVEELGSLSAGSRLAVAKYLHVLVVTDASSAACFGRAPNGLRLLVQILSNDQVFHKYLPLAVFCLADDDQSRCYMLDHTMTALARLIDPQQEQEVLGHACLALSSLSLHEDSATALVVEWGKIADLWRHLIAAATTEDGMSPLVSLGAAVCLLLQHTATQTMLVDEGALDLILEALTTSRGEATPAKAAVWISAALSHLASSPVNLKGMSDASVSTTLHRLAISDVADVRLNAAWTLAFLASNQGATEYNSSVLSWIRDLLLLTSVSGDDDALQQEVNSLVNIAFGQLSGAEAAEISHLGEASLHHELSLSRCCEARKEAIHSFAELLRAGDVAQDLIRTLAQLCRSSDTRVCLEAMNLMAFLYLQADFSEPLVAEGGVGRLVSLCWSLDDDDVQLACAKSLLRFITAEQPISYAPQQLQHSLIRSLLILADSRSVAIRRTAIMGLWVATRRMASGSPSVLTPTMRAGLVDTPPASLEAALIESARDDNLHVKATPMSPQMAAVGCLVALTYDAEPETHNRILQDLLPLAARRDLSRPAWLCMLRTLSALRRSEVEGVQEGIFDAYGELCRTLTAEGETAGPEDRIELLLDCAKDWLACIGDLDQPVATRRRAFALLRSLLAQQQPAVSDSVCALIGAPKMMEVILKCGSPGHAFLVAVASPPCPHALELVCSNAPVLEEIMDAVASEMLHGAELAESDIADSLVFPLFSALDRARSWPIVLAILRPRRRMLFELLPAISDSHRDSVAGLLRVITAVLGHSRQGMDRGDYEHLAGSMVGMLSPPTTAEILHEAVGLVQELARVEASRSVIHVKGILSPSVVEAALTAADQRTLPRLFASLQLGCTSPETMENLASSTLIEKSLALLTSPTTDQQTTLRITGFLLELARDHRAASTLREEMHARTVFSLLRRENASASRCAIIELIYALARPDPSFRRLLVDLDGDAPSALASLVQLATGGPLSVRSHAAWLVSSLAACHGAGVEYTFKLVAALSRLLTSEEATVLEHALWGLTQVSLDDDEVVERLVAVGVPAIVCNLRSGRHSVGVRCGRMRVVAHLATNMRLKAGMVANTDILRIAVEMLASEDPSLKAAAAASVASLARGVPNVGRELCRLGVASMLLSMLQLPDGRIAIEAIAELALVPEMVEEVMQSNAVAGLLSSAEKHLEDCKMRLSALSTESPSKVGSRAGARLASSTSVCIEDETDFEFPLVAVYLVNRIAQVNRASREAVINSGGASVIVKAARCAPSDSQTMLEVISSIGILGRDGGSELAEKGAIEILHTALHAVPGHAAVREKAERALEALSDELREARRADEQEDGMRKASIRTEGHEDREAGRETAGSMAVPGHTRSRKTSSQPGTSDWKVKSSSGLSVPLPRRSRHAPEQSASGTPSKVKHSHKEVYDLVMRLRRAQQQSMDTTTHLVSSFRPAGLEAPSQRVGYPHPESSNMR</sequence>
<feature type="compositionally biased region" description="Polar residues" evidence="7">
    <location>
        <begin position="1887"/>
        <end position="1904"/>
    </location>
</feature>
<dbReference type="EMBL" id="JABAHT010000622">
    <property type="protein sequence ID" value="KAF4653439.1"/>
    <property type="molecule type" value="Genomic_DNA"/>
</dbReference>
<keyword evidence="5" id="KW-0456">Lyase</keyword>
<dbReference type="InterPro" id="IPR021115">
    <property type="entry name" value="Pyridoxal-P_BS"/>
</dbReference>
<dbReference type="PROSITE" id="PS00392">
    <property type="entry name" value="DDC_GAD_HDC_YDC"/>
    <property type="match status" value="1"/>
</dbReference>
<dbReference type="InterPro" id="IPR015421">
    <property type="entry name" value="PyrdxlP-dep_Trfase_major"/>
</dbReference>
<protein>
    <submittedName>
        <fullName evidence="8">Glutamate decarboxylase 2</fullName>
    </submittedName>
</protein>
<accession>A0A7J6L3I1</accession>
<dbReference type="InterPro" id="IPR016024">
    <property type="entry name" value="ARM-type_fold"/>
</dbReference>
<gene>
    <name evidence="8" type="primary">GAD2_3</name>
    <name evidence="8" type="ORF">FOZ61_008986</name>
</gene>
<comment type="caution">
    <text evidence="8">The sequence shown here is derived from an EMBL/GenBank/DDBJ whole genome shotgun (WGS) entry which is preliminary data.</text>
</comment>
<feature type="modified residue" description="N6-(pyridoxal phosphate)lysine" evidence="6">
    <location>
        <position position="325"/>
    </location>
</feature>
<evidence type="ECO:0000256" key="4">
    <source>
        <dbReference type="ARBA" id="ARBA00022898"/>
    </source>
</evidence>
<dbReference type="PANTHER" id="PTHR45677:SF8">
    <property type="entry name" value="CYSTEINE SULFINIC ACID DECARBOXYLASE"/>
    <property type="match status" value="1"/>
</dbReference>
<comment type="cofactor">
    <cofactor evidence="1 6">
        <name>pyridoxal 5'-phosphate</name>
        <dbReference type="ChEBI" id="CHEBI:597326"/>
    </cofactor>
</comment>
<dbReference type="SUPFAM" id="SSF53383">
    <property type="entry name" value="PLP-dependent transferases"/>
    <property type="match status" value="1"/>
</dbReference>
<dbReference type="GO" id="GO:0016831">
    <property type="term" value="F:carboxy-lyase activity"/>
    <property type="evidence" value="ECO:0007669"/>
    <property type="project" value="UniProtKB-KW"/>
</dbReference>
<evidence type="ECO:0000256" key="5">
    <source>
        <dbReference type="ARBA" id="ARBA00023239"/>
    </source>
</evidence>
<reference evidence="8 9" key="1">
    <citation type="submission" date="2020-04" db="EMBL/GenBank/DDBJ databases">
        <title>Perkinsus olseni comparative genomics.</title>
        <authorList>
            <person name="Bogema D.R."/>
        </authorList>
    </citation>
    <scope>NUCLEOTIDE SEQUENCE [LARGE SCALE GENOMIC DNA]</scope>
    <source>
        <strain evidence="8">ATCC PRA-179</strain>
    </source>
</reference>
<feature type="region of interest" description="Disordered" evidence="7">
    <location>
        <begin position="1"/>
        <end position="27"/>
    </location>
</feature>
<evidence type="ECO:0000313" key="9">
    <source>
        <dbReference type="Proteomes" id="UP000570595"/>
    </source>
</evidence>
<dbReference type="Proteomes" id="UP000570595">
    <property type="component" value="Unassembled WGS sequence"/>
</dbReference>
<dbReference type="Gene3D" id="3.90.1150.170">
    <property type="match status" value="1"/>
</dbReference>
<evidence type="ECO:0000256" key="6">
    <source>
        <dbReference type="PIRSR" id="PIRSR602129-50"/>
    </source>
</evidence>
<dbReference type="GO" id="GO:0019752">
    <property type="term" value="P:carboxylic acid metabolic process"/>
    <property type="evidence" value="ECO:0007669"/>
    <property type="project" value="InterPro"/>
</dbReference>
<dbReference type="PANTHER" id="PTHR45677">
    <property type="entry name" value="GLUTAMATE DECARBOXYLASE-RELATED"/>
    <property type="match status" value="1"/>
</dbReference>
<organism evidence="8 9">
    <name type="scientific">Perkinsus olseni</name>
    <name type="common">Perkinsus atlanticus</name>
    <dbReference type="NCBI Taxonomy" id="32597"/>
    <lineage>
        <taxon>Eukaryota</taxon>
        <taxon>Sar</taxon>
        <taxon>Alveolata</taxon>
        <taxon>Perkinsozoa</taxon>
        <taxon>Perkinsea</taxon>
        <taxon>Perkinsida</taxon>
        <taxon>Perkinsidae</taxon>
        <taxon>Perkinsus</taxon>
    </lineage>
</organism>
<keyword evidence="4 6" id="KW-0663">Pyridoxal phosphate</keyword>
<comment type="similarity">
    <text evidence="2">Belongs to the group II decarboxylase family.</text>
</comment>
<dbReference type="InterPro" id="IPR015424">
    <property type="entry name" value="PyrdxlP-dep_Trfase"/>
</dbReference>
<feature type="compositionally biased region" description="Basic and acidic residues" evidence="7">
    <location>
        <begin position="1842"/>
        <end position="1870"/>
    </location>
</feature>
<dbReference type="Gene3D" id="1.25.10.10">
    <property type="entry name" value="Leucine-rich Repeat Variant"/>
    <property type="match status" value="5"/>
</dbReference>
<proteinExistence type="inferred from homology"/>
<evidence type="ECO:0000256" key="2">
    <source>
        <dbReference type="ARBA" id="ARBA00009533"/>
    </source>
</evidence>
<dbReference type="GO" id="GO:0005737">
    <property type="term" value="C:cytoplasm"/>
    <property type="evidence" value="ECO:0007669"/>
    <property type="project" value="TreeGrafter"/>
</dbReference>
<dbReference type="SUPFAM" id="SSF48371">
    <property type="entry name" value="ARM repeat"/>
    <property type="match status" value="2"/>
</dbReference>
<feature type="region of interest" description="Disordered" evidence="7">
    <location>
        <begin position="1842"/>
        <end position="1931"/>
    </location>
</feature>
<dbReference type="Pfam" id="PF00282">
    <property type="entry name" value="Pyridoxal_deC"/>
    <property type="match status" value="1"/>
</dbReference>
<evidence type="ECO:0000313" key="8">
    <source>
        <dbReference type="EMBL" id="KAF4653439.1"/>
    </source>
</evidence>
<evidence type="ECO:0000256" key="7">
    <source>
        <dbReference type="SAM" id="MobiDB-lite"/>
    </source>
</evidence>
<evidence type="ECO:0000256" key="3">
    <source>
        <dbReference type="ARBA" id="ARBA00022793"/>
    </source>
</evidence>
<dbReference type="InterPro" id="IPR002129">
    <property type="entry name" value="PyrdxlP-dep_de-COase"/>
</dbReference>
<dbReference type="OrthoDB" id="310546at2759"/>
<name>A0A7J6L3I1_PEROL</name>
<dbReference type="Gene3D" id="3.40.640.10">
    <property type="entry name" value="Type I PLP-dependent aspartate aminotransferase-like (Major domain)"/>
    <property type="match status" value="1"/>
</dbReference>
<evidence type="ECO:0000256" key="1">
    <source>
        <dbReference type="ARBA" id="ARBA00001933"/>
    </source>
</evidence>
<dbReference type="InterPro" id="IPR011989">
    <property type="entry name" value="ARM-like"/>
</dbReference>
<dbReference type="GO" id="GO:0030170">
    <property type="term" value="F:pyridoxal phosphate binding"/>
    <property type="evidence" value="ECO:0007669"/>
    <property type="project" value="InterPro"/>
</dbReference>
<feature type="compositionally biased region" description="Polar residues" evidence="7">
    <location>
        <begin position="1945"/>
        <end position="1956"/>
    </location>
</feature>